<dbReference type="EMBL" id="CM039432">
    <property type="protein sequence ID" value="KAI4332305.1"/>
    <property type="molecule type" value="Genomic_DNA"/>
</dbReference>
<organism evidence="1 2">
    <name type="scientific">Bauhinia variegata</name>
    <name type="common">Purple orchid tree</name>
    <name type="synonym">Phanera variegata</name>
    <dbReference type="NCBI Taxonomy" id="167791"/>
    <lineage>
        <taxon>Eukaryota</taxon>
        <taxon>Viridiplantae</taxon>
        <taxon>Streptophyta</taxon>
        <taxon>Embryophyta</taxon>
        <taxon>Tracheophyta</taxon>
        <taxon>Spermatophyta</taxon>
        <taxon>Magnoliopsida</taxon>
        <taxon>eudicotyledons</taxon>
        <taxon>Gunneridae</taxon>
        <taxon>Pentapetalae</taxon>
        <taxon>rosids</taxon>
        <taxon>fabids</taxon>
        <taxon>Fabales</taxon>
        <taxon>Fabaceae</taxon>
        <taxon>Cercidoideae</taxon>
        <taxon>Cercideae</taxon>
        <taxon>Bauhiniinae</taxon>
        <taxon>Bauhinia</taxon>
    </lineage>
</organism>
<name>A0ACB9N777_BAUVA</name>
<protein>
    <submittedName>
        <fullName evidence="1">Uncharacterized protein</fullName>
    </submittedName>
</protein>
<sequence length="516" mass="57768">MQSTLPYPCQLSGIHFITKEAIPINRRLFFKTTIVFSSLRTSLDCESDGGVGKGPRPTSPIRLPFVIRSPTKVSRYFWDGDCLQLVSVDGSGSSLDFDFNNGFQRLFRICSSVVSNFFIPQQVTQNYMGYVKWKFLHRVFSSALQVLSTQAMFRAIGVGYSYSLPSAAALNWVLKDGIGRLSRCIYTASLASAFDTNLKRVRFSTSVLFVASIGLELLTPTFPQCFLLLATIANIAKQISLACYLATRSAVHQSFALADNLGEISAKAQVQTVCFDILGLALAALLNLWLDCHRRQQAGFYFFIYPIFAGMDLLGIYQGLKHVHLKTLTKDRIEIIVNTWIESGYVPSPAEVSEKEGISFLGIKGKDLWPIRVGCLNPKAQIPKWSVKSMQHISGEDFYFICVEIFSNGLTRTRQHGILLSLCEGADTVHIFMGLLQACYIRKALLANNSRWEISTRESNASNSAHKEWSIIIEDSKRAAKKDLSNLIEQLCEKGWIVKSILLTKPEQIRYSHVCD</sequence>
<comment type="caution">
    <text evidence="1">The sequence shown here is derived from an EMBL/GenBank/DDBJ whole genome shotgun (WGS) entry which is preliminary data.</text>
</comment>
<reference evidence="1 2" key="1">
    <citation type="journal article" date="2022" name="DNA Res.">
        <title>Chromosomal-level genome assembly of the orchid tree Bauhinia variegata (Leguminosae; Cercidoideae) supports the allotetraploid origin hypothesis of Bauhinia.</title>
        <authorList>
            <person name="Zhong Y."/>
            <person name="Chen Y."/>
            <person name="Zheng D."/>
            <person name="Pang J."/>
            <person name="Liu Y."/>
            <person name="Luo S."/>
            <person name="Meng S."/>
            <person name="Qian L."/>
            <person name="Wei D."/>
            <person name="Dai S."/>
            <person name="Zhou R."/>
        </authorList>
    </citation>
    <scope>NUCLEOTIDE SEQUENCE [LARGE SCALE GENOMIC DNA]</scope>
    <source>
        <strain evidence="1">BV-YZ2020</strain>
    </source>
</reference>
<evidence type="ECO:0000313" key="2">
    <source>
        <dbReference type="Proteomes" id="UP000828941"/>
    </source>
</evidence>
<accession>A0ACB9N777</accession>
<evidence type="ECO:0000313" key="1">
    <source>
        <dbReference type="EMBL" id="KAI4332305.1"/>
    </source>
</evidence>
<keyword evidence="2" id="KW-1185">Reference proteome</keyword>
<proteinExistence type="predicted"/>
<dbReference type="Proteomes" id="UP000828941">
    <property type="component" value="Chromosome 7"/>
</dbReference>
<gene>
    <name evidence="1" type="ORF">L6164_017227</name>
</gene>